<dbReference type="InterPro" id="IPR044816">
    <property type="entry name" value="BURP"/>
</dbReference>
<dbReference type="Pfam" id="PF03181">
    <property type="entry name" value="BURP"/>
    <property type="match status" value="1"/>
</dbReference>
<feature type="region of interest" description="Disordered" evidence="1">
    <location>
        <begin position="14"/>
        <end position="54"/>
    </location>
</feature>
<organism evidence="3 4">
    <name type="scientific">Actinidia rufa</name>
    <dbReference type="NCBI Taxonomy" id="165716"/>
    <lineage>
        <taxon>Eukaryota</taxon>
        <taxon>Viridiplantae</taxon>
        <taxon>Streptophyta</taxon>
        <taxon>Embryophyta</taxon>
        <taxon>Tracheophyta</taxon>
        <taxon>Spermatophyta</taxon>
        <taxon>Magnoliopsida</taxon>
        <taxon>eudicotyledons</taxon>
        <taxon>Gunneridae</taxon>
        <taxon>Pentapetalae</taxon>
        <taxon>asterids</taxon>
        <taxon>Ericales</taxon>
        <taxon>Actinidiaceae</taxon>
        <taxon>Actinidia</taxon>
    </lineage>
</organism>
<dbReference type="OrthoDB" id="1909293at2759"/>
<keyword evidence="4" id="KW-1185">Reference proteome</keyword>
<dbReference type="PANTHER" id="PTHR31236:SF41">
    <property type="entry name" value="BURP DOMAIN PROTEIN USPL1"/>
    <property type="match status" value="1"/>
</dbReference>
<name>A0A7J0ETW7_9ERIC</name>
<comment type="caution">
    <text evidence="3">The sequence shown here is derived from an EMBL/GenBank/DDBJ whole genome shotgun (WGS) entry which is preliminary data.</text>
</comment>
<proteinExistence type="predicted"/>
<reference evidence="3 4" key="1">
    <citation type="submission" date="2019-07" db="EMBL/GenBank/DDBJ databases">
        <title>De Novo Assembly of kiwifruit Actinidia rufa.</title>
        <authorList>
            <person name="Sugita-Konishi S."/>
            <person name="Sato K."/>
            <person name="Mori E."/>
            <person name="Abe Y."/>
            <person name="Kisaki G."/>
            <person name="Hamano K."/>
            <person name="Suezawa K."/>
            <person name="Otani M."/>
            <person name="Fukuda T."/>
            <person name="Manabe T."/>
            <person name="Gomi K."/>
            <person name="Tabuchi M."/>
            <person name="Akimitsu K."/>
            <person name="Kataoka I."/>
        </authorList>
    </citation>
    <scope>NUCLEOTIDE SEQUENCE [LARGE SCALE GENOMIC DNA]</scope>
    <source>
        <strain evidence="4">cv. Fuchu</strain>
    </source>
</reference>
<protein>
    <recommendedName>
        <fullName evidence="2">BURP domain-containing protein</fullName>
    </recommendedName>
</protein>
<dbReference type="AlphaFoldDB" id="A0A7J0ETW7"/>
<accession>A0A7J0ETW7</accession>
<dbReference type="InterPro" id="IPR004873">
    <property type="entry name" value="BURP_dom"/>
</dbReference>
<evidence type="ECO:0000313" key="3">
    <source>
        <dbReference type="EMBL" id="GFY89945.1"/>
    </source>
</evidence>
<feature type="compositionally biased region" description="Basic and acidic residues" evidence="1">
    <location>
        <begin position="14"/>
        <end position="31"/>
    </location>
</feature>
<feature type="domain" description="BURP" evidence="2">
    <location>
        <begin position="1"/>
        <end position="214"/>
    </location>
</feature>
<dbReference type="SMART" id="SM01045">
    <property type="entry name" value="BURP"/>
    <property type="match status" value="1"/>
</dbReference>
<dbReference type="PROSITE" id="PS51277">
    <property type="entry name" value="BURP"/>
    <property type="match status" value="1"/>
</dbReference>
<gene>
    <name evidence="3" type="ORF">Acr_07g0001420</name>
</gene>
<dbReference type="Proteomes" id="UP000585474">
    <property type="component" value="Unassembled WGS sequence"/>
</dbReference>
<evidence type="ECO:0000313" key="4">
    <source>
        <dbReference type="Proteomes" id="UP000585474"/>
    </source>
</evidence>
<evidence type="ECO:0000256" key="1">
    <source>
        <dbReference type="SAM" id="MobiDB-lite"/>
    </source>
</evidence>
<sequence>MDNPVQIFSKQAHYDGHKGKNGNHMDDHNVHDGPSSPMDPALHNSFPSPNTPHKQKAMEYTLSQCEMEPLKGETKFCATCLESMLDSTRGIFGLATKFQVLTTKHLSNHTALLQNYTILGVPRVVATKKMLACHTMPYLTYAVYYCHGQDGDHRLYELVLGGDNGERVEAVGVCHVDTSQWDPDHVAFRVLKTSPGKSPVCHFFPADNLIWVASPTITNLVA</sequence>
<dbReference type="PANTHER" id="PTHR31236">
    <property type="entry name" value="BURP DOMAIN PROTEIN USPL1-LIKE"/>
    <property type="match status" value="1"/>
</dbReference>
<evidence type="ECO:0000259" key="2">
    <source>
        <dbReference type="PROSITE" id="PS51277"/>
    </source>
</evidence>
<dbReference type="EMBL" id="BJWL01000007">
    <property type="protein sequence ID" value="GFY89945.1"/>
    <property type="molecule type" value="Genomic_DNA"/>
</dbReference>